<dbReference type="PANTHER" id="PTHR34384:SF6">
    <property type="entry name" value="STAPHYLOFERRIN B SYNTHASE"/>
    <property type="match status" value="1"/>
</dbReference>
<dbReference type="EMBL" id="FOSB01000003">
    <property type="protein sequence ID" value="SFJ68263.1"/>
    <property type="molecule type" value="Genomic_DNA"/>
</dbReference>
<sequence length="610" mass="69553">MNDIEQARTFIQKEFPHRDESDASNLPVADRTVLHSLVQAVIREHVFEHEWSDDKRMVSLSLYSGELLIPIANTYILGHIDVAGSMTFTDHDGKQSPVETTSDFLELCFPHEQKPPFYQEVVNSVANYALALTIAEKRKEVFQKKQKDTFTYAETLKSPLTFFEQWVIQGHTIHPCARTRIGISPEEITRYAPEWEGQPKVQPVAVHKSICRVNSINGESMKSVMFNDYPHLEKAFKDSCQKHGRSPDDYEIIPVHPWQYEHTVLTYYREALENKTLFPIEGSSIPTAALISFRTLAPLLGSKVNHHIKTAVNVQMTSAVRTVSAASTKNGPIVSRLFQEIFAKDETISHSLTMMKDVVGIHYEPGETNDRHFLQKNMAAILRENPEKNLADRELAIPAAALIAESPVTGKLIVEEMAEKHDSLRTFITHYAKTVLPGILTLITKYGISMEAHLQNCVIICENGAPKRTVLRDVGGIRIMNDRLDRFFEKQPIDHSTNLLTEDREELLNVFSHALLHNHFGEIIVALARRSSVTESELWSEVEKVMKEIYDQLKQDDRIREDAVSDLEALLRRPAKMKSLVKMRLSNQFTDNIYVDVQNPFSHRKEVHKA</sequence>
<evidence type="ECO:0000313" key="5">
    <source>
        <dbReference type="EMBL" id="SFJ68263.1"/>
    </source>
</evidence>
<dbReference type="InterPro" id="IPR037455">
    <property type="entry name" value="LucA/IucC-like"/>
</dbReference>
<comment type="pathway">
    <text evidence="1">Siderophore biosynthesis.</text>
</comment>
<dbReference type="OrthoDB" id="495728at2"/>
<dbReference type="Gene3D" id="1.10.510.40">
    <property type="match status" value="1"/>
</dbReference>
<feature type="domain" description="Aerobactin siderophore biosynthesis IucA/IucC N-terminal" evidence="3">
    <location>
        <begin position="161"/>
        <end position="403"/>
    </location>
</feature>
<dbReference type="InterPro" id="IPR007310">
    <property type="entry name" value="Aerobactin_biosyn_IucA/IucC_N"/>
</dbReference>
<name>A0A1I3TCM2_HALDA</name>
<dbReference type="AlphaFoldDB" id="A0A1I3TCM2"/>
<keyword evidence="6" id="KW-1185">Reference proteome</keyword>
<evidence type="ECO:0000259" key="3">
    <source>
        <dbReference type="Pfam" id="PF04183"/>
    </source>
</evidence>
<accession>A0A1I3TCM2</accession>
<dbReference type="RefSeq" id="WP_075035905.1">
    <property type="nucleotide sequence ID" value="NZ_FOSB01000003.1"/>
</dbReference>
<dbReference type="Pfam" id="PF04183">
    <property type="entry name" value="IucA_IucC"/>
    <property type="match status" value="1"/>
</dbReference>
<gene>
    <name evidence="5" type="ORF">SAMN04487936_103312</name>
</gene>
<proteinExistence type="inferred from homology"/>
<evidence type="ECO:0000256" key="1">
    <source>
        <dbReference type="ARBA" id="ARBA00004924"/>
    </source>
</evidence>
<dbReference type="GO" id="GO:0019290">
    <property type="term" value="P:siderophore biosynthetic process"/>
    <property type="evidence" value="ECO:0007669"/>
    <property type="project" value="InterPro"/>
</dbReference>
<organism evidence="5 6">
    <name type="scientific">Halobacillus dabanensis</name>
    <dbReference type="NCBI Taxonomy" id="240302"/>
    <lineage>
        <taxon>Bacteria</taxon>
        <taxon>Bacillati</taxon>
        <taxon>Bacillota</taxon>
        <taxon>Bacilli</taxon>
        <taxon>Bacillales</taxon>
        <taxon>Bacillaceae</taxon>
        <taxon>Halobacillus</taxon>
    </lineage>
</organism>
<evidence type="ECO:0000256" key="2">
    <source>
        <dbReference type="ARBA" id="ARBA00007832"/>
    </source>
</evidence>
<evidence type="ECO:0000313" key="6">
    <source>
        <dbReference type="Proteomes" id="UP000183557"/>
    </source>
</evidence>
<reference evidence="6" key="1">
    <citation type="submission" date="2016-10" db="EMBL/GenBank/DDBJ databases">
        <authorList>
            <person name="Varghese N."/>
            <person name="Submissions S."/>
        </authorList>
    </citation>
    <scope>NUCLEOTIDE SEQUENCE [LARGE SCALE GENOMIC DNA]</scope>
    <source>
        <strain evidence="6">CGMCC 1.3704</strain>
    </source>
</reference>
<dbReference type="Pfam" id="PF06276">
    <property type="entry name" value="FhuF"/>
    <property type="match status" value="1"/>
</dbReference>
<dbReference type="Proteomes" id="UP000183557">
    <property type="component" value="Unassembled WGS sequence"/>
</dbReference>
<comment type="similarity">
    <text evidence="2">Belongs to the IucA/IucC family.</text>
</comment>
<evidence type="ECO:0000259" key="4">
    <source>
        <dbReference type="Pfam" id="PF06276"/>
    </source>
</evidence>
<dbReference type="InterPro" id="IPR022770">
    <property type="entry name" value="IucA/IucC-like_C"/>
</dbReference>
<dbReference type="PANTHER" id="PTHR34384">
    <property type="entry name" value="L-2,3-DIAMINOPROPANOATE--CITRATE LIGASE"/>
    <property type="match status" value="1"/>
</dbReference>
<feature type="domain" description="Aerobactin siderophore biosynthesis IucA/IucC-like C-terminal" evidence="4">
    <location>
        <begin position="426"/>
        <end position="587"/>
    </location>
</feature>
<protein>
    <submittedName>
        <fullName evidence="5">Siderophore synthetase component</fullName>
    </submittedName>
</protein>
<dbReference type="GO" id="GO:0016881">
    <property type="term" value="F:acid-amino acid ligase activity"/>
    <property type="evidence" value="ECO:0007669"/>
    <property type="project" value="UniProtKB-ARBA"/>
</dbReference>